<accession>A0A3B1C2I7</accession>
<name>A0A3B1C2I7_9ZZZZ</name>
<dbReference type="PANTHER" id="PTHR11954:SF6">
    <property type="entry name" value="MACROPHAGE MIGRATION INHIBITORY FACTOR"/>
    <property type="match status" value="1"/>
</dbReference>
<comment type="subcellular location">
    <subcellularLocation>
        <location evidence="1">Secreted</location>
    </subcellularLocation>
</comment>
<dbReference type="PANTHER" id="PTHR11954">
    <property type="entry name" value="D-DOPACHROME DECARBOXYLASE"/>
    <property type="match status" value="1"/>
</dbReference>
<evidence type="ECO:0000256" key="11">
    <source>
        <dbReference type="ARBA" id="ARBA00042730"/>
    </source>
</evidence>
<comment type="catalytic activity">
    <reaction evidence="6">
        <text>L-dopachrome = 5,6-dihydroxyindole-2-carboxylate</text>
        <dbReference type="Rhea" id="RHEA:13041"/>
        <dbReference type="ChEBI" id="CHEBI:16875"/>
        <dbReference type="ChEBI" id="CHEBI:57509"/>
        <dbReference type="EC" id="5.3.3.12"/>
    </reaction>
</comment>
<dbReference type="EC" id="5.3.2.1" evidence="8"/>
<proteinExistence type="predicted"/>
<dbReference type="GO" id="GO:0005125">
    <property type="term" value="F:cytokine activity"/>
    <property type="evidence" value="ECO:0007669"/>
    <property type="project" value="UniProtKB-KW"/>
</dbReference>
<dbReference type="EC" id="5.3.3.12" evidence="7"/>
<evidence type="ECO:0000256" key="5">
    <source>
        <dbReference type="ARBA" id="ARBA00036735"/>
    </source>
</evidence>
<dbReference type="GO" id="GO:0004167">
    <property type="term" value="F:dopachrome isomerase activity"/>
    <property type="evidence" value="ECO:0007669"/>
    <property type="project" value="UniProtKB-EC"/>
</dbReference>
<keyword evidence="4" id="KW-0413">Isomerase</keyword>
<evidence type="ECO:0000256" key="4">
    <source>
        <dbReference type="ARBA" id="ARBA00023235"/>
    </source>
</evidence>
<dbReference type="AlphaFoldDB" id="A0A3B1C2I7"/>
<evidence type="ECO:0000256" key="9">
    <source>
        <dbReference type="ARBA" id="ARBA00041631"/>
    </source>
</evidence>
<organism evidence="12">
    <name type="scientific">hydrothermal vent metagenome</name>
    <dbReference type="NCBI Taxonomy" id="652676"/>
    <lineage>
        <taxon>unclassified sequences</taxon>
        <taxon>metagenomes</taxon>
        <taxon>ecological metagenomes</taxon>
    </lineage>
</organism>
<evidence type="ECO:0000256" key="2">
    <source>
        <dbReference type="ARBA" id="ARBA00022514"/>
    </source>
</evidence>
<evidence type="ECO:0000256" key="10">
    <source>
        <dbReference type="ARBA" id="ARBA00041912"/>
    </source>
</evidence>
<dbReference type="InterPro" id="IPR001398">
    <property type="entry name" value="Macrophage_inhib_fac"/>
</dbReference>
<dbReference type="SUPFAM" id="SSF55331">
    <property type="entry name" value="Tautomerase/MIF"/>
    <property type="match status" value="1"/>
</dbReference>
<evidence type="ECO:0000256" key="1">
    <source>
        <dbReference type="ARBA" id="ARBA00004613"/>
    </source>
</evidence>
<dbReference type="Pfam" id="PF01187">
    <property type="entry name" value="MIF"/>
    <property type="match status" value="1"/>
</dbReference>
<dbReference type="Gene3D" id="3.30.429.10">
    <property type="entry name" value="Macrophage Migration Inhibitory Factor"/>
    <property type="match status" value="1"/>
</dbReference>
<dbReference type="GO" id="GO:0005615">
    <property type="term" value="C:extracellular space"/>
    <property type="evidence" value="ECO:0007669"/>
    <property type="project" value="UniProtKB-KW"/>
</dbReference>
<evidence type="ECO:0000256" key="8">
    <source>
        <dbReference type="ARBA" id="ARBA00039086"/>
    </source>
</evidence>
<dbReference type="InterPro" id="IPR014347">
    <property type="entry name" value="Tautomerase/MIF_sf"/>
</dbReference>
<evidence type="ECO:0000256" key="3">
    <source>
        <dbReference type="ARBA" id="ARBA00022525"/>
    </source>
</evidence>
<evidence type="ECO:0000313" key="12">
    <source>
        <dbReference type="EMBL" id="VAX12895.1"/>
    </source>
</evidence>
<keyword evidence="2" id="KW-0202">Cytokine</keyword>
<gene>
    <name evidence="12" type="ORF">MNBD_GAMMA24-814</name>
</gene>
<reference evidence="12" key="1">
    <citation type="submission" date="2018-06" db="EMBL/GenBank/DDBJ databases">
        <authorList>
            <person name="Zhirakovskaya E."/>
        </authorList>
    </citation>
    <scope>NUCLEOTIDE SEQUENCE</scope>
</reference>
<evidence type="ECO:0000256" key="6">
    <source>
        <dbReference type="ARBA" id="ARBA00036823"/>
    </source>
</evidence>
<dbReference type="EMBL" id="UOFZ01000068">
    <property type="protein sequence ID" value="VAX12895.1"/>
    <property type="molecule type" value="Genomic_DNA"/>
</dbReference>
<keyword evidence="3" id="KW-0964">Secreted</keyword>
<dbReference type="GO" id="GO:0050178">
    <property type="term" value="F:phenylpyruvate tautomerase activity"/>
    <property type="evidence" value="ECO:0007669"/>
    <property type="project" value="UniProtKB-EC"/>
</dbReference>
<evidence type="ECO:0000256" key="7">
    <source>
        <dbReference type="ARBA" id="ARBA00038932"/>
    </source>
</evidence>
<sequence>MPYLKIQSNLTIEEASASRLLAEASKRVAHELGKPENYVMVALEPVQAMLFAGSSDPLAYLELKSIGLPQSKTPALSAALCSLIEEQLGIPASRIYIEFADAPRAMWGWDGGTF</sequence>
<comment type="catalytic activity">
    <reaction evidence="5">
        <text>3-phenylpyruvate = enol-phenylpyruvate</text>
        <dbReference type="Rhea" id="RHEA:17097"/>
        <dbReference type="ChEBI" id="CHEBI:16815"/>
        <dbReference type="ChEBI" id="CHEBI:18005"/>
        <dbReference type="EC" id="5.3.2.1"/>
    </reaction>
</comment>
<protein>
    <recommendedName>
        <fullName evidence="11">L-dopachrome isomerase</fullName>
        <ecNumber evidence="8">5.3.2.1</ecNumber>
        <ecNumber evidence="7">5.3.3.12</ecNumber>
    </recommendedName>
    <alternativeName>
        <fullName evidence="9">L-dopachrome tautomerase</fullName>
    </alternativeName>
    <alternativeName>
        <fullName evidence="10">Phenylpyruvate tautomerase</fullName>
    </alternativeName>
</protein>